<evidence type="ECO:0000313" key="3">
    <source>
        <dbReference type="Proteomes" id="UP000094669"/>
    </source>
</evidence>
<feature type="transmembrane region" description="Helical" evidence="1">
    <location>
        <begin position="246"/>
        <end position="266"/>
    </location>
</feature>
<dbReference type="EMBL" id="MCRM02000008">
    <property type="protein sequence ID" value="PNV75243.1"/>
    <property type="molecule type" value="Genomic_DNA"/>
</dbReference>
<reference evidence="2" key="1">
    <citation type="submission" date="2018-01" db="EMBL/GenBank/DDBJ databases">
        <title>Genomic characterization of Leptospira inadai serogroup Lyme isolated from captured rat in Brazil and comparative analysis with human reference strain.</title>
        <authorList>
            <person name="Moreno L.Z."/>
            <person name="Loureiro A.P."/>
            <person name="Miraglia F."/>
            <person name="Kremer F.S."/>
            <person name="Eslabao M.R."/>
            <person name="Dellagostin O.A."/>
            <person name="Lilenbaum W."/>
            <person name="Moreno A.M."/>
        </authorList>
    </citation>
    <scope>NUCLEOTIDE SEQUENCE [LARGE SCALE GENOMIC DNA]</scope>
    <source>
        <strain evidence="2">M34/99</strain>
    </source>
</reference>
<name>A0ABX4YIY8_9LEPT</name>
<organism evidence="2 3">
    <name type="scientific">Leptospira inadai serovar Lyme</name>
    <dbReference type="NCBI Taxonomy" id="293084"/>
    <lineage>
        <taxon>Bacteria</taxon>
        <taxon>Pseudomonadati</taxon>
        <taxon>Spirochaetota</taxon>
        <taxon>Spirochaetia</taxon>
        <taxon>Leptospirales</taxon>
        <taxon>Leptospiraceae</taxon>
        <taxon>Leptospira</taxon>
    </lineage>
</organism>
<keyword evidence="3" id="KW-1185">Reference proteome</keyword>
<proteinExistence type="predicted"/>
<keyword evidence="1" id="KW-0472">Membrane</keyword>
<comment type="caution">
    <text evidence="2">The sequence shown here is derived from an EMBL/GenBank/DDBJ whole genome shotgun (WGS) entry which is preliminary data.</text>
</comment>
<feature type="transmembrane region" description="Helical" evidence="1">
    <location>
        <begin position="47"/>
        <end position="68"/>
    </location>
</feature>
<keyword evidence="1" id="KW-1133">Transmembrane helix</keyword>
<feature type="transmembrane region" description="Helical" evidence="1">
    <location>
        <begin position="75"/>
        <end position="94"/>
    </location>
</feature>
<protein>
    <submittedName>
        <fullName evidence="2">Uncharacterized protein</fullName>
    </submittedName>
</protein>
<evidence type="ECO:0000256" key="1">
    <source>
        <dbReference type="SAM" id="Phobius"/>
    </source>
</evidence>
<dbReference type="RefSeq" id="WP_039933835.1">
    <property type="nucleotide sequence ID" value="NZ_MCRM02000008.1"/>
</dbReference>
<accession>A0ABX4YIY8</accession>
<evidence type="ECO:0000313" key="2">
    <source>
        <dbReference type="EMBL" id="PNV75243.1"/>
    </source>
</evidence>
<feature type="transmembrane region" description="Helical" evidence="1">
    <location>
        <begin position="21"/>
        <end position="41"/>
    </location>
</feature>
<gene>
    <name evidence="2" type="ORF">BES34_010200</name>
</gene>
<keyword evidence="1" id="KW-0812">Transmembrane</keyword>
<sequence length="275" mass="30506">MIVGLIKTWDKNPRPKPEPPWRLLGLGLLFVNGMAAIFLPIGIFGSIVSAIALLVLLFLPLFFAALKLTKIYGNAVFFALFLGFLSGPLSTLYLSHSFGYFLGLHYHGSTGPDTLSEFPGVRIYRFSNARFLYKYRTKKTSVLASKAPGAIQKPLYFHVVPWVSSAWKEGDSIQTWAACPDLADSVCDWDVQNTGVGESLYASALFPYYLEAVEESAKIHGLRVSPKPRILLPLSDPEAALVRTGLYGMSGLIVLNYLWVVGVIIWKRRNRDSNS</sequence>
<dbReference type="Proteomes" id="UP000094669">
    <property type="component" value="Unassembled WGS sequence"/>
</dbReference>